<dbReference type="InterPro" id="IPR046753">
    <property type="entry name" value="TOIP1/2_C"/>
</dbReference>
<dbReference type="GO" id="GO:0061024">
    <property type="term" value="P:membrane organization"/>
    <property type="evidence" value="ECO:0007669"/>
    <property type="project" value="TreeGrafter"/>
</dbReference>
<proteinExistence type="inferred from homology"/>
<keyword evidence="7" id="KW-0175">Coiled coil</keyword>
<sequence length="544" mass="61074">MFGEKTDASLDSPCESGEGEEKGEAGDEGLEERLFYHVTPRQPLRRTGAQNGGGRSDGGLRPRTSTPYYHGGGPHGRRREVRFSEKVLEHSAEEGTPWLRSVATPVRRQRRMRAAAGKEVGLNEEEPRVAPYSLRSSQRYPPTPFREKEMAQEQLPREEPTGSLADDPSPTKSEIRTANKNLNGQTQTGNANIFGIADDSELLRPALRRRPRIEDEADEEESENKSEIGNTIHQLTNRYRFAKDAQFFAQKPQGLDPQTHVRTRTQIYVQKKHLPVTSKSSEQSDGKHSFIRLWILVVACIATGGWYVFQYSSSCSLETDKALQAFQNQMKELMSSYPSQDERMWKRIQTTFEKHLNSSQPHMEPAILLLTAAKEAEDVLKCLSNQIADAVSSSQSAATIKIDGASKATLDSDVVKLIVDELLSSGFKGGKKAAVVHRFESLPAGSTLIFYKYCDHENAAFKDVALLLTVLLDDKFLQRSLSLLDVEVKVRDFLRVKFTNSSMPGSYNHMDIDKLSGLWSRISHLVLPVWPENILPQEKCLQLK</sequence>
<keyword evidence="5" id="KW-0832">Ubl conjugation</keyword>
<dbReference type="Gene3D" id="3.40.50.12190">
    <property type="match status" value="1"/>
</dbReference>
<feature type="region of interest" description="Disordered" evidence="14">
    <location>
        <begin position="1"/>
        <end position="231"/>
    </location>
</feature>
<feature type="compositionally biased region" description="Basic and acidic residues" evidence="14">
    <location>
        <begin position="19"/>
        <end position="35"/>
    </location>
</feature>
<feature type="domain" description="Torsin-1A-interacting protein 1/2 AAA+ activator" evidence="15">
    <location>
        <begin position="313"/>
        <end position="541"/>
    </location>
</feature>
<comment type="similarity">
    <text evidence="1">Belongs to the TOR1AIP family.</text>
</comment>
<dbReference type="Proteomes" id="UP001652642">
    <property type="component" value="Chromosome 4"/>
</dbReference>
<evidence type="ECO:0000256" key="10">
    <source>
        <dbReference type="ARBA" id="ARBA00023242"/>
    </source>
</evidence>
<dbReference type="OrthoDB" id="6258998at2759"/>
<reference evidence="17" key="1">
    <citation type="submission" date="2025-08" db="UniProtKB">
        <authorList>
            <consortium name="RefSeq"/>
        </authorList>
    </citation>
    <scope>IDENTIFICATION</scope>
</reference>
<dbReference type="PANTHER" id="PTHR18843">
    <property type="entry name" value="TORSIN-1A-INTERACTING PROTEIN"/>
    <property type="match status" value="1"/>
</dbReference>
<keyword evidence="16" id="KW-1185">Reference proteome</keyword>
<evidence type="ECO:0000256" key="8">
    <source>
        <dbReference type="ARBA" id="ARBA00023136"/>
    </source>
</evidence>
<evidence type="ECO:0000256" key="11">
    <source>
        <dbReference type="ARBA" id="ARBA00037580"/>
    </source>
</evidence>
<dbReference type="RefSeq" id="XP_020645400.1">
    <property type="nucleotide sequence ID" value="XM_020789741.2"/>
</dbReference>
<evidence type="ECO:0000256" key="5">
    <source>
        <dbReference type="ARBA" id="ARBA00022843"/>
    </source>
</evidence>
<keyword evidence="3" id="KW-0597">Phosphoprotein</keyword>
<dbReference type="GO" id="GO:0001671">
    <property type="term" value="F:ATPase activator activity"/>
    <property type="evidence" value="ECO:0007669"/>
    <property type="project" value="InterPro"/>
</dbReference>
<dbReference type="KEGG" id="pvt:110077059"/>
<evidence type="ECO:0000256" key="4">
    <source>
        <dbReference type="ARBA" id="ARBA00022692"/>
    </source>
</evidence>
<evidence type="ECO:0000256" key="2">
    <source>
        <dbReference type="ARBA" id="ARBA00022499"/>
    </source>
</evidence>
<keyword evidence="10" id="KW-0539">Nucleus</keyword>
<evidence type="ECO:0000256" key="6">
    <source>
        <dbReference type="ARBA" id="ARBA00022989"/>
    </source>
</evidence>
<gene>
    <name evidence="17" type="primary">LOC110077059</name>
</gene>
<evidence type="ECO:0000256" key="12">
    <source>
        <dbReference type="ARBA" id="ARBA00037876"/>
    </source>
</evidence>
<evidence type="ECO:0000256" key="9">
    <source>
        <dbReference type="ARBA" id="ARBA00023180"/>
    </source>
</evidence>
<feature type="compositionally biased region" description="Basic and acidic residues" evidence="14">
    <location>
        <begin position="145"/>
        <end position="160"/>
    </location>
</feature>
<evidence type="ECO:0000313" key="17">
    <source>
        <dbReference type="RefSeq" id="XP_020645400.1"/>
    </source>
</evidence>
<evidence type="ECO:0000256" key="14">
    <source>
        <dbReference type="SAM" id="MobiDB-lite"/>
    </source>
</evidence>
<evidence type="ECO:0000256" key="3">
    <source>
        <dbReference type="ARBA" id="ARBA00022553"/>
    </source>
</evidence>
<dbReference type="Pfam" id="PF05609">
    <property type="entry name" value="LAP1_C"/>
    <property type="match status" value="1"/>
</dbReference>
<protein>
    <recommendedName>
        <fullName evidence="13">Torsin-1A-interacting protein 1</fullName>
    </recommendedName>
</protein>
<keyword evidence="2" id="KW-1017">Isopeptide bond</keyword>
<evidence type="ECO:0000256" key="1">
    <source>
        <dbReference type="ARBA" id="ARBA00007860"/>
    </source>
</evidence>
<dbReference type="GO" id="GO:0005637">
    <property type="term" value="C:nuclear inner membrane"/>
    <property type="evidence" value="ECO:0007669"/>
    <property type="project" value="UniProtKB-SubCell"/>
</dbReference>
<dbReference type="InterPro" id="IPR008662">
    <property type="entry name" value="TOIP1/2"/>
</dbReference>
<comment type="function">
    <text evidence="11">Required for nuclear membrane integrity. Induces TOR1A and TOR1B ATPase activity and is required for their location on the nuclear membrane. Binds to A- and B-type lamins. Possible role in membrane attachment and assembly of the nuclear lamina.</text>
</comment>
<dbReference type="PANTHER" id="PTHR18843:SF6">
    <property type="entry name" value="TORSIN-1A-INTERACTING PROTEIN 1"/>
    <property type="match status" value="1"/>
</dbReference>
<feature type="compositionally biased region" description="Polar residues" evidence="14">
    <location>
        <begin position="170"/>
        <end position="191"/>
    </location>
</feature>
<keyword evidence="4" id="KW-0812">Transmembrane</keyword>
<evidence type="ECO:0000313" key="16">
    <source>
        <dbReference type="Proteomes" id="UP001652642"/>
    </source>
</evidence>
<keyword evidence="8" id="KW-0472">Membrane</keyword>
<evidence type="ECO:0000259" key="15">
    <source>
        <dbReference type="Pfam" id="PF05609"/>
    </source>
</evidence>
<accession>A0A6J0TEG4</accession>
<name>A0A6J0TEG4_9SAUR</name>
<dbReference type="InParanoid" id="A0A6J0TEG4"/>
<feature type="compositionally biased region" description="Basic and acidic residues" evidence="14">
    <location>
        <begin position="81"/>
        <end position="93"/>
    </location>
</feature>
<comment type="subcellular location">
    <subcellularLocation>
        <location evidence="12">Nucleus inner membrane</location>
        <topology evidence="12">Single-pass membrane protein</topology>
    </subcellularLocation>
</comment>
<organism evidence="16 17">
    <name type="scientific">Pogona vitticeps</name>
    <name type="common">central bearded dragon</name>
    <dbReference type="NCBI Taxonomy" id="103695"/>
    <lineage>
        <taxon>Eukaryota</taxon>
        <taxon>Metazoa</taxon>
        <taxon>Chordata</taxon>
        <taxon>Craniata</taxon>
        <taxon>Vertebrata</taxon>
        <taxon>Euteleostomi</taxon>
        <taxon>Lepidosauria</taxon>
        <taxon>Squamata</taxon>
        <taxon>Bifurcata</taxon>
        <taxon>Unidentata</taxon>
        <taxon>Episquamata</taxon>
        <taxon>Toxicofera</taxon>
        <taxon>Iguania</taxon>
        <taxon>Acrodonta</taxon>
        <taxon>Agamidae</taxon>
        <taxon>Amphibolurinae</taxon>
        <taxon>Pogona</taxon>
    </lineage>
</organism>
<evidence type="ECO:0000256" key="13">
    <source>
        <dbReference type="ARBA" id="ARBA00040724"/>
    </source>
</evidence>
<keyword evidence="9" id="KW-0325">Glycoprotein</keyword>
<evidence type="ECO:0000256" key="7">
    <source>
        <dbReference type="ARBA" id="ARBA00023054"/>
    </source>
</evidence>
<dbReference type="InterPro" id="IPR038599">
    <property type="entry name" value="LAP1C-like_C_sf"/>
</dbReference>
<keyword evidence="6" id="KW-1133">Transmembrane helix</keyword>
<dbReference type="AlphaFoldDB" id="A0A6J0TEG4"/>